<evidence type="ECO:0000313" key="2">
    <source>
        <dbReference type="EMBL" id="KAJ1155476.1"/>
    </source>
</evidence>
<evidence type="ECO:0000313" key="3">
    <source>
        <dbReference type="Proteomes" id="UP001066276"/>
    </source>
</evidence>
<accession>A0AAV7RSH7</accession>
<sequence length="69" mass="7416">MSRAHAGVLLRQQSSRVDKRASRKELEEGLVEVVSASSINSPIVEASRLEPVVQLTVLGTCSIRVSKVG</sequence>
<name>A0AAV7RSH7_PLEWA</name>
<organism evidence="2 3">
    <name type="scientific">Pleurodeles waltl</name>
    <name type="common">Iberian ribbed newt</name>
    <dbReference type="NCBI Taxonomy" id="8319"/>
    <lineage>
        <taxon>Eukaryota</taxon>
        <taxon>Metazoa</taxon>
        <taxon>Chordata</taxon>
        <taxon>Craniata</taxon>
        <taxon>Vertebrata</taxon>
        <taxon>Euteleostomi</taxon>
        <taxon>Amphibia</taxon>
        <taxon>Batrachia</taxon>
        <taxon>Caudata</taxon>
        <taxon>Salamandroidea</taxon>
        <taxon>Salamandridae</taxon>
        <taxon>Pleurodelinae</taxon>
        <taxon>Pleurodeles</taxon>
    </lineage>
</organism>
<feature type="region of interest" description="Disordered" evidence="1">
    <location>
        <begin position="1"/>
        <end position="21"/>
    </location>
</feature>
<dbReference type="EMBL" id="JANPWB010000009">
    <property type="protein sequence ID" value="KAJ1155476.1"/>
    <property type="molecule type" value="Genomic_DNA"/>
</dbReference>
<comment type="caution">
    <text evidence="2">The sequence shown here is derived from an EMBL/GenBank/DDBJ whole genome shotgun (WGS) entry which is preliminary data.</text>
</comment>
<protein>
    <submittedName>
        <fullName evidence="2">Uncharacterized protein</fullName>
    </submittedName>
</protein>
<dbReference type="Proteomes" id="UP001066276">
    <property type="component" value="Chromosome 5"/>
</dbReference>
<keyword evidence="3" id="KW-1185">Reference proteome</keyword>
<reference evidence="2" key="1">
    <citation type="journal article" date="2022" name="bioRxiv">
        <title>Sequencing and chromosome-scale assembly of the giantPleurodeles waltlgenome.</title>
        <authorList>
            <person name="Brown T."/>
            <person name="Elewa A."/>
            <person name="Iarovenko S."/>
            <person name="Subramanian E."/>
            <person name="Araus A.J."/>
            <person name="Petzold A."/>
            <person name="Susuki M."/>
            <person name="Suzuki K.-i.T."/>
            <person name="Hayashi T."/>
            <person name="Toyoda A."/>
            <person name="Oliveira C."/>
            <person name="Osipova E."/>
            <person name="Leigh N.D."/>
            <person name="Simon A."/>
            <person name="Yun M.H."/>
        </authorList>
    </citation>
    <scope>NUCLEOTIDE SEQUENCE</scope>
    <source>
        <strain evidence="2">20211129_DDA</strain>
        <tissue evidence="2">Liver</tissue>
    </source>
</reference>
<evidence type="ECO:0000256" key="1">
    <source>
        <dbReference type="SAM" id="MobiDB-lite"/>
    </source>
</evidence>
<dbReference type="AlphaFoldDB" id="A0AAV7RSH7"/>
<proteinExistence type="predicted"/>
<gene>
    <name evidence="2" type="ORF">NDU88_008206</name>
</gene>